<feature type="compositionally biased region" description="Polar residues" evidence="1">
    <location>
        <begin position="497"/>
        <end position="506"/>
    </location>
</feature>
<feature type="compositionally biased region" description="Basic and acidic residues" evidence="1">
    <location>
        <begin position="516"/>
        <end position="526"/>
    </location>
</feature>
<feature type="region of interest" description="Disordered" evidence="1">
    <location>
        <begin position="1"/>
        <end position="33"/>
    </location>
</feature>
<evidence type="ECO:0000256" key="1">
    <source>
        <dbReference type="SAM" id="MobiDB-lite"/>
    </source>
</evidence>
<dbReference type="CDD" id="cd01647">
    <property type="entry name" value="RT_LTR"/>
    <property type="match status" value="1"/>
</dbReference>
<dbReference type="GO" id="GO:0003964">
    <property type="term" value="F:RNA-directed DNA polymerase activity"/>
    <property type="evidence" value="ECO:0007669"/>
    <property type="project" value="UniProtKB-KW"/>
</dbReference>
<gene>
    <name evidence="3" type="ORF">Tci_426134</name>
</gene>
<reference evidence="3" key="1">
    <citation type="journal article" date="2019" name="Sci. Rep.">
        <title>Draft genome of Tanacetum cinerariifolium, the natural source of mosquito coil.</title>
        <authorList>
            <person name="Yamashiro T."/>
            <person name="Shiraishi A."/>
            <person name="Satake H."/>
            <person name="Nakayama K."/>
        </authorList>
    </citation>
    <scope>NUCLEOTIDE SEQUENCE</scope>
</reference>
<name>A0A699HNP7_TANCI</name>
<evidence type="ECO:0000259" key="2">
    <source>
        <dbReference type="Pfam" id="PF00078"/>
    </source>
</evidence>
<feature type="region of interest" description="Disordered" evidence="1">
    <location>
        <begin position="496"/>
        <end position="571"/>
    </location>
</feature>
<proteinExistence type="predicted"/>
<accession>A0A699HNP7</accession>
<feature type="compositionally biased region" description="Basic and acidic residues" evidence="1">
    <location>
        <begin position="560"/>
        <end position="571"/>
    </location>
</feature>
<comment type="caution">
    <text evidence="3">The sequence shown here is derived from an EMBL/GenBank/DDBJ whole genome shotgun (WGS) entry which is preliminary data.</text>
</comment>
<dbReference type="Gene3D" id="3.30.70.270">
    <property type="match status" value="1"/>
</dbReference>
<dbReference type="AlphaFoldDB" id="A0A699HNP7"/>
<feature type="compositionally biased region" description="Polar residues" evidence="1">
    <location>
        <begin position="23"/>
        <end position="33"/>
    </location>
</feature>
<dbReference type="InterPro" id="IPR043502">
    <property type="entry name" value="DNA/RNA_pol_sf"/>
</dbReference>
<feature type="non-terminal residue" evidence="3">
    <location>
        <position position="1"/>
    </location>
</feature>
<dbReference type="EMBL" id="BKCJ010187339">
    <property type="protein sequence ID" value="GEY54160.1"/>
    <property type="molecule type" value="Genomic_DNA"/>
</dbReference>
<protein>
    <submittedName>
        <fullName evidence="3">Reverse transcriptase domain-containing protein</fullName>
    </submittedName>
</protein>
<dbReference type="Pfam" id="PF00078">
    <property type="entry name" value="RVT_1"/>
    <property type="match status" value="1"/>
</dbReference>
<feature type="compositionally biased region" description="Polar residues" evidence="1">
    <location>
        <begin position="1"/>
        <end position="14"/>
    </location>
</feature>
<evidence type="ECO:0000313" key="3">
    <source>
        <dbReference type="EMBL" id="GEY54160.1"/>
    </source>
</evidence>
<feature type="compositionally biased region" description="Basic and acidic residues" evidence="1">
    <location>
        <begin position="533"/>
        <end position="543"/>
    </location>
</feature>
<feature type="domain" description="Reverse transcriptase" evidence="2">
    <location>
        <begin position="325"/>
        <end position="433"/>
    </location>
</feature>
<dbReference type="Gene3D" id="3.10.10.10">
    <property type="entry name" value="HIV Type 1 Reverse Transcriptase, subunit A, domain 1"/>
    <property type="match status" value="1"/>
</dbReference>
<dbReference type="PANTHER" id="PTHR24559:SF444">
    <property type="entry name" value="REVERSE TRANSCRIPTASE DOMAIN-CONTAINING PROTEIN"/>
    <property type="match status" value="1"/>
</dbReference>
<feature type="compositionally biased region" description="Basic and acidic residues" evidence="1">
    <location>
        <begin position="181"/>
        <end position="193"/>
    </location>
</feature>
<keyword evidence="3" id="KW-0548">Nucleotidyltransferase</keyword>
<dbReference type="PANTHER" id="PTHR24559">
    <property type="entry name" value="TRANSPOSON TY3-I GAG-POL POLYPROTEIN"/>
    <property type="match status" value="1"/>
</dbReference>
<dbReference type="InterPro" id="IPR053134">
    <property type="entry name" value="RNA-dir_DNA_polymerase"/>
</dbReference>
<sequence>RSENGQPLQSTLTSGGHMPIYVNPSSQPNASMTYGQPPGYPFCTQGGNPSLGGTFAYHPYGGYTQPAKKFTKTHLAVHNIKQRDGESTRAFVTRYTDDTLRIMGLHEEQRISSFVHGLKTKSLVEFLSIDLPTSYEILMEKTYTWIEAKKVATNGAPSDHKEGFDRFNKGFSWDNSKGKKKNQDRAEKSDRRSCKVRATSHLVKGIKKERQKLLTPNSVNGKRRQGYLPVEAPILMPSIRSLRVDSKIPLVGFLGEHSWPLGEVPLEVTMGKSPHTRTETLNFVIISQAKEAWIGFGKKQSNLQRSGRTCKSMNLARSQISDVGFRLKCFLDAYKGYHQIQMAEGDEGKTSFFTRKGVFGYQKMPFGLKNVGATYQRLVNKVFNDQIGRNLEVYVDDMGIKSASEEDMLMDIQKTFDMLRSINMKLNLKKCSFDIEEEDKDTKIKKPKVANKAPKSKSTWKLYIDGAFNSNGSGVGLMLVSPKGKEYTYALRLPASGQPSKGSFRSQKSRNKAIHRKDERSLEKLRYLLNGAHSKESEQDGRRTNMGIRHLKANTPRGAPCDETRVEVTSD</sequence>
<dbReference type="InterPro" id="IPR043128">
    <property type="entry name" value="Rev_trsase/Diguanyl_cyclase"/>
</dbReference>
<keyword evidence="3" id="KW-0808">Transferase</keyword>
<organism evidence="3">
    <name type="scientific">Tanacetum cinerariifolium</name>
    <name type="common">Dalmatian daisy</name>
    <name type="synonym">Chrysanthemum cinerariifolium</name>
    <dbReference type="NCBI Taxonomy" id="118510"/>
    <lineage>
        <taxon>Eukaryota</taxon>
        <taxon>Viridiplantae</taxon>
        <taxon>Streptophyta</taxon>
        <taxon>Embryophyta</taxon>
        <taxon>Tracheophyta</taxon>
        <taxon>Spermatophyta</taxon>
        <taxon>Magnoliopsida</taxon>
        <taxon>eudicotyledons</taxon>
        <taxon>Gunneridae</taxon>
        <taxon>Pentapetalae</taxon>
        <taxon>asterids</taxon>
        <taxon>campanulids</taxon>
        <taxon>Asterales</taxon>
        <taxon>Asteraceae</taxon>
        <taxon>Asteroideae</taxon>
        <taxon>Anthemideae</taxon>
        <taxon>Anthemidinae</taxon>
        <taxon>Tanacetum</taxon>
    </lineage>
</organism>
<dbReference type="InterPro" id="IPR000477">
    <property type="entry name" value="RT_dom"/>
</dbReference>
<feature type="region of interest" description="Disordered" evidence="1">
    <location>
        <begin position="171"/>
        <end position="194"/>
    </location>
</feature>
<keyword evidence="3" id="KW-0695">RNA-directed DNA polymerase</keyword>
<dbReference type="SUPFAM" id="SSF56672">
    <property type="entry name" value="DNA/RNA polymerases"/>
    <property type="match status" value="1"/>
</dbReference>